<organism evidence="1 2">
    <name type="scientific">Streblomastix strix</name>
    <dbReference type="NCBI Taxonomy" id="222440"/>
    <lineage>
        <taxon>Eukaryota</taxon>
        <taxon>Metamonada</taxon>
        <taxon>Preaxostyla</taxon>
        <taxon>Oxymonadida</taxon>
        <taxon>Streblomastigidae</taxon>
        <taxon>Streblomastix</taxon>
    </lineage>
</organism>
<gene>
    <name evidence="1" type="ORF">EZS28_046683</name>
</gene>
<comment type="caution">
    <text evidence="1">The sequence shown here is derived from an EMBL/GenBank/DDBJ whole genome shotgun (WGS) entry which is preliminary data.</text>
</comment>
<accession>A0A5J4TJ51</accession>
<feature type="non-terminal residue" evidence="1">
    <location>
        <position position="411"/>
    </location>
</feature>
<proteinExistence type="predicted"/>
<evidence type="ECO:0000313" key="1">
    <source>
        <dbReference type="EMBL" id="KAA6357790.1"/>
    </source>
</evidence>
<sequence>LGFELGGIVSSECVSNEASQIPGYKIGTSTEMPPKPTKCDDGTTDVKVYAKGFKSGYINGISNDELKQLLTRVGPMNGEIQYYENNYQYRGSYTGIFCGWEGNEWIIATRHKESSDVFDGAIYYTEDKIPFLIDGSTSTWINGDVFYYDCRYPTSETPATVCPCPIDATKLENDPRKDTICFDCAEKTIETPASICSCPEDLNLLAIDPRKGTLCPPIDCTKKTIDTFVDVCECPTDLNLLAIDPRKGTLCPPIDCTKKTIDTFVDVCPCPEDLNLLFSDPRKGTLCPQIDCSQKTIDTLVDICECPDKKTEKELWDVDPRKDTICFDCAEKTIETPASICSCPEDLNLLFNDPRMNIVCPPVDCTKKTIDTFVDVCECPTNLNLLAIDPRKGTLCPPIDCNKKTIDTLVD</sequence>
<dbReference type="AlphaFoldDB" id="A0A5J4TJ51"/>
<dbReference type="Proteomes" id="UP000324800">
    <property type="component" value="Unassembled WGS sequence"/>
</dbReference>
<protein>
    <submittedName>
        <fullName evidence="1">Uncharacterized protein</fullName>
    </submittedName>
</protein>
<reference evidence="1 2" key="1">
    <citation type="submission" date="2019-03" db="EMBL/GenBank/DDBJ databases">
        <title>Single cell metagenomics reveals metabolic interactions within the superorganism composed of flagellate Streblomastix strix and complex community of Bacteroidetes bacteria on its surface.</title>
        <authorList>
            <person name="Treitli S.C."/>
            <person name="Kolisko M."/>
            <person name="Husnik F."/>
            <person name="Keeling P."/>
            <person name="Hampl V."/>
        </authorList>
    </citation>
    <scope>NUCLEOTIDE SEQUENCE [LARGE SCALE GENOMIC DNA]</scope>
    <source>
        <strain evidence="1">ST1C</strain>
    </source>
</reference>
<name>A0A5J4TJ51_9EUKA</name>
<evidence type="ECO:0000313" key="2">
    <source>
        <dbReference type="Proteomes" id="UP000324800"/>
    </source>
</evidence>
<dbReference type="EMBL" id="SNRW01030840">
    <property type="protein sequence ID" value="KAA6357790.1"/>
    <property type="molecule type" value="Genomic_DNA"/>
</dbReference>
<feature type="non-terminal residue" evidence="1">
    <location>
        <position position="1"/>
    </location>
</feature>